<evidence type="ECO:0000313" key="2">
    <source>
        <dbReference type="EMBL" id="QIG42009.1"/>
    </source>
</evidence>
<dbReference type="Pfam" id="PF13474">
    <property type="entry name" value="SnoaL_3"/>
    <property type="match status" value="1"/>
</dbReference>
<dbReference type="RefSeq" id="WP_165228895.1">
    <property type="nucleotide sequence ID" value="NZ_CP049257.1"/>
</dbReference>
<name>A0A6G6W9Y1_9ACTN</name>
<dbReference type="AlphaFoldDB" id="A0A6G6W9Y1"/>
<accession>A0A6G6W9Y1</accession>
<proteinExistence type="predicted"/>
<evidence type="ECO:0000313" key="3">
    <source>
        <dbReference type="Proteomes" id="UP000502996"/>
    </source>
</evidence>
<gene>
    <name evidence="2" type="ORF">G5V58_03775</name>
</gene>
<dbReference type="Proteomes" id="UP000502996">
    <property type="component" value="Chromosome"/>
</dbReference>
<reference evidence="2 3" key="1">
    <citation type="submission" date="2020-02" db="EMBL/GenBank/DDBJ databases">
        <title>Full genome sequence of Nocardioides sp. R-3366.</title>
        <authorList>
            <person name="Im W.-T."/>
        </authorList>
    </citation>
    <scope>NUCLEOTIDE SEQUENCE [LARGE SCALE GENOMIC DNA]</scope>
    <source>
        <strain evidence="2 3">R-3366</strain>
    </source>
</reference>
<organism evidence="2 3">
    <name type="scientific">Nocardioides anomalus</name>
    <dbReference type="NCBI Taxonomy" id="2712223"/>
    <lineage>
        <taxon>Bacteria</taxon>
        <taxon>Bacillati</taxon>
        <taxon>Actinomycetota</taxon>
        <taxon>Actinomycetes</taxon>
        <taxon>Propionibacteriales</taxon>
        <taxon>Nocardioidaceae</taxon>
        <taxon>Nocardioides</taxon>
    </lineage>
</organism>
<dbReference type="InterPro" id="IPR037401">
    <property type="entry name" value="SnoaL-like"/>
</dbReference>
<dbReference type="EMBL" id="CP049257">
    <property type="protein sequence ID" value="QIG42009.1"/>
    <property type="molecule type" value="Genomic_DNA"/>
</dbReference>
<dbReference type="KEGG" id="nano:G5V58_03775"/>
<protein>
    <submittedName>
        <fullName evidence="2">Nuclear transport factor 2 family protein</fullName>
    </submittedName>
</protein>
<evidence type="ECO:0000259" key="1">
    <source>
        <dbReference type="Pfam" id="PF13474"/>
    </source>
</evidence>
<dbReference type="InterPro" id="IPR032710">
    <property type="entry name" value="NTF2-like_dom_sf"/>
</dbReference>
<feature type="domain" description="SnoaL-like" evidence="1">
    <location>
        <begin position="9"/>
        <end position="121"/>
    </location>
</feature>
<keyword evidence="3" id="KW-1185">Reference proteome</keyword>
<dbReference type="SUPFAM" id="SSF54427">
    <property type="entry name" value="NTF2-like"/>
    <property type="match status" value="1"/>
</dbReference>
<dbReference type="Gene3D" id="3.10.450.50">
    <property type="match status" value="1"/>
</dbReference>
<sequence>MSDRDEIWAAVLDMYAGFLTGDRVRIDQHIADDATIWDSEEPGLAVGRAELDAIRARRPAGGPQVADLRATDERIDVHGDIGWVRHLLHVTFADDAAPPQLVRNTGVWRRTGERWQVVHNHEDVIEG</sequence>